<comment type="caution">
    <text evidence="1">The sequence shown here is derived from an EMBL/GenBank/DDBJ whole genome shotgun (WGS) entry which is preliminary data.</text>
</comment>
<gene>
    <name evidence="1" type="ORF">HNR00_001209</name>
</gene>
<sequence length="65" mass="7356">MAARILAGDCRLHAVVKDLDRHAADRGERLHVTAQQRLQVLMQDEARFDVPGVAEHQREQPDDTV</sequence>
<dbReference type="AlphaFoldDB" id="A0A840ZHN2"/>
<accession>A0A840ZHN2</accession>
<dbReference type="Proteomes" id="UP000583454">
    <property type="component" value="Unassembled WGS sequence"/>
</dbReference>
<name>A0A840ZHN2_9HYPH</name>
<keyword evidence="2" id="KW-1185">Reference proteome</keyword>
<reference evidence="1 2" key="1">
    <citation type="submission" date="2020-08" db="EMBL/GenBank/DDBJ databases">
        <title>Genomic Encyclopedia of Type Strains, Phase IV (KMG-IV): sequencing the most valuable type-strain genomes for metagenomic binning, comparative biology and taxonomic classification.</title>
        <authorList>
            <person name="Goeker M."/>
        </authorList>
    </citation>
    <scope>NUCLEOTIDE SEQUENCE [LARGE SCALE GENOMIC DNA]</scope>
    <source>
        <strain evidence="1 2">DSM 2163</strain>
    </source>
</reference>
<evidence type="ECO:0000313" key="2">
    <source>
        <dbReference type="Proteomes" id="UP000583454"/>
    </source>
</evidence>
<dbReference type="EMBL" id="JACHOP010000003">
    <property type="protein sequence ID" value="MBB5756511.1"/>
    <property type="molecule type" value="Genomic_DNA"/>
</dbReference>
<proteinExistence type="predicted"/>
<evidence type="ECO:0000313" key="1">
    <source>
        <dbReference type="EMBL" id="MBB5756511.1"/>
    </source>
</evidence>
<organism evidence="1 2">
    <name type="scientific">Methylorubrum rhodinum</name>
    <dbReference type="NCBI Taxonomy" id="29428"/>
    <lineage>
        <taxon>Bacteria</taxon>
        <taxon>Pseudomonadati</taxon>
        <taxon>Pseudomonadota</taxon>
        <taxon>Alphaproteobacteria</taxon>
        <taxon>Hyphomicrobiales</taxon>
        <taxon>Methylobacteriaceae</taxon>
        <taxon>Methylorubrum</taxon>
    </lineage>
</organism>
<protein>
    <submittedName>
        <fullName evidence="1">Uncharacterized protein</fullName>
    </submittedName>
</protein>